<name>A0A9P6VGV9_9HELO</name>
<comment type="caution">
    <text evidence="2">The sequence shown here is derived from an EMBL/GenBank/DDBJ whole genome shotgun (WGS) entry which is preliminary data.</text>
</comment>
<keyword evidence="1" id="KW-0472">Membrane</keyword>
<evidence type="ECO:0000313" key="2">
    <source>
        <dbReference type="EMBL" id="KAG0647781.1"/>
    </source>
</evidence>
<dbReference type="InterPro" id="IPR029675">
    <property type="entry name" value="PGAP4"/>
</dbReference>
<keyword evidence="1" id="KW-1133">Transmembrane helix</keyword>
<dbReference type="GO" id="GO:0006506">
    <property type="term" value="P:GPI anchor biosynthetic process"/>
    <property type="evidence" value="ECO:0007669"/>
    <property type="project" value="InterPro"/>
</dbReference>
<dbReference type="CDD" id="cd22189">
    <property type="entry name" value="PGAP4-like_fungal"/>
    <property type="match status" value="1"/>
</dbReference>
<feature type="transmembrane region" description="Helical" evidence="1">
    <location>
        <begin position="300"/>
        <end position="318"/>
    </location>
</feature>
<dbReference type="GO" id="GO:0016757">
    <property type="term" value="F:glycosyltransferase activity"/>
    <property type="evidence" value="ECO:0007669"/>
    <property type="project" value="InterPro"/>
</dbReference>
<evidence type="ECO:0000256" key="1">
    <source>
        <dbReference type="SAM" id="Phobius"/>
    </source>
</evidence>
<sequence length="445" mass="51466">MRILPTIALAHRRVPHKLVLLCLLVPVFLFLLARNYAKSHYYRDPTSKFFDPSRAYEQRYSNVRRREADAFVNISNTKPCRRTSKSPPLLCAGMLTIARPSGDVYFRTSIGSLLAGLTPKERDEIHLVPFIGHTNASVHPVFEEPWLDNIADFVLTYNDSKFISDEQYGHVQKLERERQRTNLPDREKHLFDYTLILKECESIGAKYVAIFEDDVLALDGWFHRMKRGLQEIERRTKLKGQSGFYYLRLFYTEKQLGWNSEEWLLYLRWGPSIILIITVVNAIMFLFLYRTSLIQKHGRILLSASLLTICLMIVFFFSSGRVSMLPLPEGVHEMTKYGCCAQAIVYPQNKVPILTKWYEEKRIGFVDTLAEELGDERPDEMGVRWALTPSVVQHVGGKSSKGDAQWDEKVQYDHGKTISESLWNFAYELNDADVLRKEHISEAGS</sequence>
<dbReference type="GO" id="GO:0000139">
    <property type="term" value="C:Golgi membrane"/>
    <property type="evidence" value="ECO:0007669"/>
    <property type="project" value="InterPro"/>
</dbReference>
<organism evidence="2 3">
    <name type="scientific">Hyphodiscus hymeniophilus</name>
    <dbReference type="NCBI Taxonomy" id="353542"/>
    <lineage>
        <taxon>Eukaryota</taxon>
        <taxon>Fungi</taxon>
        <taxon>Dikarya</taxon>
        <taxon>Ascomycota</taxon>
        <taxon>Pezizomycotina</taxon>
        <taxon>Leotiomycetes</taxon>
        <taxon>Helotiales</taxon>
        <taxon>Hyphodiscaceae</taxon>
        <taxon>Hyphodiscus</taxon>
    </lineage>
</organism>
<protein>
    <recommendedName>
        <fullName evidence="4">Integral membrane protein</fullName>
    </recommendedName>
</protein>
<keyword evidence="1" id="KW-0812">Transmembrane</keyword>
<dbReference type="PANTHER" id="PTHR31410:SF1">
    <property type="entry name" value="POST-GPI ATTACHMENT TO PROTEINS FACTOR 4"/>
    <property type="match status" value="1"/>
</dbReference>
<keyword evidence="3" id="KW-1185">Reference proteome</keyword>
<dbReference type="Proteomes" id="UP000785200">
    <property type="component" value="Unassembled WGS sequence"/>
</dbReference>
<evidence type="ECO:0000313" key="3">
    <source>
        <dbReference type="Proteomes" id="UP000785200"/>
    </source>
</evidence>
<reference evidence="2" key="1">
    <citation type="submission" date="2019-07" db="EMBL/GenBank/DDBJ databases">
        <title>Hyphodiscus hymeniophilus genome sequencing and assembly.</title>
        <authorList>
            <person name="Kramer G."/>
            <person name="Nodwell J."/>
        </authorList>
    </citation>
    <scope>NUCLEOTIDE SEQUENCE</scope>
    <source>
        <strain evidence="2">ATCC 34498</strain>
    </source>
</reference>
<accession>A0A9P6VGV9</accession>
<dbReference type="PANTHER" id="PTHR31410">
    <property type="entry name" value="TRANSMEMBRANE PROTEIN 246"/>
    <property type="match status" value="1"/>
</dbReference>
<evidence type="ECO:0008006" key="4">
    <source>
        <dbReference type="Google" id="ProtNLM"/>
    </source>
</evidence>
<dbReference type="EMBL" id="VNKQ01000012">
    <property type="protein sequence ID" value="KAG0647781.1"/>
    <property type="molecule type" value="Genomic_DNA"/>
</dbReference>
<gene>
    <name evidence="2" type="ORF">D0Z07_6789</name>
</gene>
<proteinExistence type="predicted"/>
<dbReference type="OrthoDB" id="2016523at2759"/>
<feature type="transmembrane region" description="Helical" evidence="1">
    <location>
        <begin position="269"/>
        <end position="288"/>
    </location>
</feature>
<dbReference type="AlphaFoldDB" id="A0A9P6VGV9"/>